<proteinExistence type="predicted"/>
<keyword evidence="1" id="KW-0732">Signal</keyword>
<dbReference type="EMBL" id="WPHU01000006">
    <property type="protein sequence ID" value="MVA57539.1"/>
    <property type="molecule type" value="Genomic_DNA"/>
</dbReference>
<feature type="chain" id="PRO_5015049760" evidence="1">
    <location>
        <begin position="23"/>
        <end position="86"/>
    </location>
</feature>
<evidence type="ECO:0000313" key="4">
    <source>
        <dbReference type="EMBL" id="MUZ71078.1"/>
    </source>
</evidence>
<name>A0A109CP43_AGRVI</name>
<dbReference type="GeneID" id="60681819"/>
<dbReference type="EMBL" id="QUSG01000001">
    <property type="protein sequence ID" value="KAA3531961.1"/>
    <property type="molecule type" value="Genomic_DNA"/>
</dbReference>
<organism evidence="4 8">
    <name type="scientific">Agrobacterium vitis</name>
    <name type="common">Rhizobium vitis</name>
    <dbReference type="NCBI Taxonomy" id="373"/>
    <lineage>
        <taxon>Bacteria</taxon>
        <taxon>Pseudomonadati</taxon>
        <taxon>Pseudomonadota</taxon>
        <taxon>Alphaproteobacteria</taxon>
        <taxon>Hyphomicrobiales</taxon>
        <taxon>Rhizobiaceae</taxon>
        <taxon>Rhizobium/Agrobacterium group</taxon>
        <taxon>Agrobacterium</taxon>
    </lineage>
</organism>
<dbReference type="Proteomes" id="UP000440716">
    <property type="component" value="Unassembled WGS sequence"/>
</dbReference>
<dbReference type="AlphaFoldDB" id="A0A109CP43"/>
<feature type="signal peptide" evidence="1">
    <location>
        <begin position="1"/>
        <end position="22"/>
    </location>
</feature>
<evidence type="ECO:0000313" key="6">
    <source>
        <dbReference type="Proteomes" id="UP000436911"/>
    </source>
</evidence>
<dbReference type="EMBL" id="WPHR01000001">
    <property type="protein sequence ID" value="MUZ71078.1"/>
    <property type="molecule type" value="Genomic_DNA"/>
</dbReference>
<evidence type="ECO:0000313" key="7">
    <source>
        <dbReference type="Proteomes" id="UP000440716"/>
    </source>
</evidence>
<dbReference type="Proteomes" id="UP000477951">
    <property type="component" value="Unassembled WGS sequence"/>
</dbReference>
<evidence type="ECO:0000313" key="5">
    <source>
        <dbReference type="EMBL" id="MVA57539.1"/>
    </source>
</evidence>
<sequence>MRFLIAMLLLAGSLFSPMGALAQSDDVESTIKSISTEKLTLTLEDGKTYSVPAEFNFDGLTTGVKVVVYYTMVDGKRVVDDLQVVN</sequence>
<dbReference type="RefSeq" id="WP_060719096.1">
    <property type="nucleotide sequence ID" value="NZ_AP023268.1"/>
</dbReference>
<gene>
    <name evidence="2" type="ORF">DXT89_00840</name>
    <name evidence="5" type="ORF">GOZ88_15660</name>
    <name evidence="4" type="ORF">GOZ90_00175</name>
    <name evidence="3" type="ORF">IEI95_022495</name>
</gene>
<dbReference type="Proteomes" id="UP000655037">
    <property type="component" value="Unassembled WGS sequence"/>
</dbReference>
<evidence type="ECO:0000313" key="3">
    <source>
        <dbReference type="EMBL" id="MBF2716986.1"/>
    </source>
</evidence>
<dbReference type="InterPro" id="IPR009780">
    <property type="entry name" value="DUF1344"/>
</dbReference>
<accession>A0A109CP43</accession>
<dbReference type="OrthoDB" id="7872012at2"/>
<dbReference type="Pfam" id="PF07076">
    <property type="entry name" value="DUF1344"/>
    <property type="match status" value="1"/>
</dbReference>
<comment type="caution">
    <text evidence="4">The sequence shown here is derived from an EMBL/GenBank/DDBJ whole genome shotgun (WGS) entry which is preliminary data.</text>
</comment>
<dbReference type="EMBL" id="JACXXJ020000005">
    <property type="protein sequence ID" value="MBF2716986.1"/>
    <property type="molecule type" value="Genomic_DNA"/>
</dbReference>
<reference evidence="3" key="3">
    <citation type="submission" date="2020-11" db="EMBL/GenBank/DDBJ databases">
        <title>Agrobacterium vitis strain K377 genome.</title>
        <authorList>
            <person name="Xi H."/>
        </authorList>
    </citation>
    <scope>NUCLEOTIDE SEQUENCE</scope>
    <source>
        <strain evidence="3">K377</strain>
    </source>
</reference>
<protein>
    <submittedName>
        <fullName evidence="4">DUF1344 domain-containing protein</fullName>
    </submittedName>
</protein>
<evidence type="ECO:0000313" key="2">
    <source>
        <dbReference type="EMBL" id="KAA3531961.1"/>
    </source>
</evidence>
<evidence type="ECO:0000313" key="8">
    <source>
        <dbReference type="Proteomes" id="UP000477951"/>
    </source>
</evidence>
<reference evidence="7 8" key="2">
    <citation type="submission" date="2019-12" db="EMBL/GenBank/DDBJ databases">
        <title>Whole-genome sequencing of Allorhizobium vitis.</title>
        <authorList>
            <person name="Gan H.M."/>
            <person name="Szegedi E."/>
            <person name="Burr T."/>
            <person name="Savka M.A."/>
        </authorList>
    </citation>
    <scope>NUCLEOTIDE SEQUENCE [LARGE SCALE GENOMIC DNA]</scope>
    <source>
        <strain evidence="5 7">CG415</strain>
        <strain evidence="4 8">CG516</strain>
    </source>
</reference>
<dbReference type="Proteomes" id="UP000436911">
    <property type="component" value="Unassembled WGS sequence"/>
</dbReference>
<evidence type="ECO:0000256" key="1">
    <source>
        <dbReference type="SAM" id="SignalP"/>
    </source>
</evidence>
<reference evidence="2 6" key="1">
    <citation type="submission" date="2018-08" db="EMBL/GenBank/DDBJ databases">
        <title>Genome sequencing of Agrobacterium vitis strain ICMP 10754.</title>
        <authorList>
            <person name="Visnovsky S.B."/>
            <person name="Pitman A.R."/>
        </authorList>
    </citation>
    <scope>NUCLEOTIDE SEQUENCE [LARGE SCALE GENOMIC DNA]</scope>
    <source>
        <strain evidence="2 6">ICMP 10754</strain>
    </source>
</reference>